<evidence type="ECO:0000256" key="2">
    <source>
        <dbReference type="ARBA" id="ARBA00005582"/>
    </source>
</evidence>
<dbReference type="PANTHER" id="PTHR43046:SF12">
    <property type="entry name" value="GDP-MANNOSE MANNOSYL HYDROLASE"/>
    <property type="match status" value="1"/>
</dbReference>
<dbReference type="PROSITE" id="PS00893">
    <property type="entry name" value="NUDIX_BOX"/>
    <property type="match status" value="1"/>
</dbReference>
<evidence type="ECO:0000256" key="1">
    <source>
        <dbReference type="ARBA" id="ARBA00001946"/>
    </source>
</evidence>
<dbReference type="EMBL" id="CACRSM010000002">
    <property type="protein sequence ID" value="VYT07526.1"/>
    <property type="molecule type" value="Genomic_DNA"/>
</dbReference>
<dbReference type="InterPro" id="IPR020476">
    <property type="entry name" value="Nudix_hydrolase"/>
</dbReference>
<evidence type="ECO:0000313" key="7">
    <source>
        <dbReference type="EMBL" id="VYT07526.1"/>
    </source>
</evidence>
<evidence type="ECO:0000256" key="5">
    <source>
        <dbReference type="RuleBase" id="RU003476"/>
    </source>
</evidence>
<dbReference type="AlphaFoldDB" id="A0A6N2TVU0"/>
<keyword evidence="3 5" id="KW-0378">Hydrolase</keyword>
<proteinExistence type="inferred from homology"/>
<dbReference type="SUPFAM" id="SSF55811">
    <property type="entry name" value="Nudix"/>
    <property type="match status" value="1"/>
</dbReference>
<comment type="cofactor">
    <cofactor evidence="1">
        <name>Mg(2+)</name>
        <dbReference type="ChEBI" id="CHEBI:18420"/>
    </cofactor>
</comment>
<comment type="similarity">
    <text evidence="2 5">Belongs to the Nudix hydrolase family.</text>
</comment>
<protein>
    <submittedName>
        <fullName evidence="7">Dihydroneopterin triphosphate pyrophosphatase</fullName>
    </submittedName>
</protein>
<dbReference type="Pfam" id="PF00293">
    <property type="entry name" value="NUDIX"/>
    <property type="match status" value="1"/>
</dbReference>
<dbReference type="InterPro" id="IPR000086">
    <property type="entry name" value="NUDIX_hydrolase_dom"/>
</dbReference>
<dbReference type="Gene3D" id="3.90.79.10">
    <property type="entry name" value="Nucleoside Triphosphate Pyrophosphohydrolase"/>
    <property type="match status" value="1"/>
</dbReference>
<evidence type="ECO:0000256" key="4">
    <source>
        <dbReference type="ARBA" id="ARBA00022842"/>
    </source>
</evidence>
<dbReference type="PROSITE" id="PS51462">
    <property type="entry name" value="NUDIX"/>
    <property type="match status" value="1"/>
</dbReference>
<sequence>MSVLQWPRDEEGFPHREAARVILIDERNRVLLVRGHDADNPTRSWWFTVGGGVEDGETSQAAALREVFEETGIQLKQKELLGPVARRQAVFDFKSLVARQDEEIFWARVQAQPLSDSHWTPEEQRVIDEYRWWDLDELEKYAENHEVYPRSLCDLIGQCLHGWDGTVSVIE</sequence>
<dbReference type="PANTHER" id="PTHR43046">
    <property type="entry name" value="GDP-MANNOSE MANNOSYL HYDROLASE"/>
    <property type="match status" value="1"/>
</dbReference>
<dbReference type="GO" id="GO:0016787">
    <property type="term" value="F:hydrolase activity"/>
    <property type="evidence" value="ECO:0007669"/>
    <property type="project" value="UniProtKB-KW"/>
</dbReference>
<keyword evidence="4" id="KW-0460">Magnesium</keyword>
<evidence type="ECO:0000259" key="6">
    <source>
        <dbReference type="PROSITE" id="PS51462"/>
    </source>
</evidence>
<dbReference type="InterPro" id="IPR015797">
    <property type="entry name" value="NUDIX_hydrolase-like_dom_sf"/>
</dbReference>
<name>A0A6N2TVU0_9ACTO</name>
<evidence type="ECO:0000256" key="3">
    <source>
        <dbReference type="ARBA" id="ARBA00022801"/>
    </source>
</evidence>
<dbReference type="CDD" id="cd04685">
    <property type="entry name" value="NUDIX_Hydrolase"/>
    <property type="match status" value="1"/>
</dbReference>
<feature type="domain" description="Nudix hydrolase" evidence="6">
    <location>
        <begin position="14"/>
        <end position="155"/>
    </location>
</feature>
<organism evidence="7">
    <name type="scientific">Schaalia odontolytica</name>
    <dbReference type="NCBI Taxonomy" id="1660"/>
    <lineage>
        <taxon>Bacteria</taxon>
        <taxon>Bacillati</taxon>
        <taxon>Actinomycetota</taxon>
        <taxon>Actinomycetes</taxon>
        <taxon>Actinomycetales</taxon>
        <taxon>Actinomycetaceae</taxon>
        <taxon>Schaalia</taxon>
    </lineage>
</organism>
<dbReference type="InterPro" id="IPR020084">
    <property type="entry name" value="NUDIX_hydrolase_CS"/>
</dbReference>
<dbReference type="PRINTS" id="PR00502">
    <property type="entry name" value="NUDIXFAMILY"/>
</dbReference>
<accession>A0A6N2TVU0</accession>
<gene>
    <name evidence="7" type="ORF">AOLFYP35_01465</name>
</gene>
<reference evidence="7" key="1">
    <citation type="submission" date="2019-11" db="EMBL/GenBank/DDBJ databases">
        <authorList>
            <person name="Feng L."/>
        </authorList>
    </citation>
    <scope>NUCLEOTIDE SEQUENCE</scope>
    <source>
        <strain evidence="7">AodontolyticusLFYP35</strain>
    </source>
</reference>